<organism evidence="1 2">
    <name type="scientific">Corynebacterium liangguodongii</name>
    <dbReference type="NCBI Taxonomy" id="2079535"/>
    <lineage>
        <taxon>Bacteria</taxon>
        <taxon>Bacillati</taxon>
        <taxon>Actinomycetota</taxon>
        <taxon>Actinomycetes</taxon>
        <taxon>Mycobacteriales</taxon>
        <taxon>Corynebacteriaceae</taxon>
        <taxon>Corynebacterium</taxon>
    </lineage>
</organism>
<evidence type="ECO:0000313" key="2">
    <source>
        <dbReference type="Proteomes" id="UP000244754"/>
    </source>
</evidence>
<dbReference type="RefSeq" id="WP_108403977.1">
    <property type="nucleotide sequence ID" value="NZ_CP026948.1"/>
</dbReference>
<dbReference type="AlphaFoldDB" id="A0A2S0WDW6"/>
<dbReference type="GO" id="GO:0016020">
    <property type="term" value="C:membrane"/>
    <property type="evidence" value="ECO:0007669"/>
    <property type="project" value="InterPro"/>
</dbReference>
<keyword evidence="2" id="KW-1185">Reference proteome</keyword>
<dbReference type="KEGG" id="clia:C3E79_05305"/>
<evidence type="ECO:0000313" key="1">
    <source>
        <dbReference type="EMBL" id="AWB83968.1"/>
    </source>
</evidence>
<dbReference type="GO" id="GO:0055070">
    <property type="term" value="P:copper ion homeostasis"/>
    <property type="evidence" value="ECO:0007669"/>
    <property type="project" value="InterPro"/>
</dbReference>
<accession>A0A2S0WDW6</accession>
<name>A0A2S0WDW6_9CORY</name>
<reference evidence="2" key="1">
    <citation type="submission" date="2018-01" db="EMBL/GenBank/DDBJ databases">
        <authorList>
            <person name="Li J."/>
        </authorList>
    </citation>
    <scope>NUCLEOTIDE SEQUENCE [LARGE SCALE GENOMIC DNA]</scope>
    <source>
        <strain evidence="2">2184</strain>
    </source>
</reference>
<dbReference type="Pfam" id="PF11382">
    <property type="entry name" value="MctB"/>
    <property type="match status" value="1"/>
</dbReference>
<dbReference type="EMBL" id="CP026948">
    <property type="protein sequence ID" value="AWB83968.1"/>
    <property type="molecule type" value="Genomic_DNA"/>
</dbReference>
<gene>
    <name evidence="1" type="ORF">C3E79_05305</name>
</gene>
<protein>
    <submittedName>
        <fullName evidence="1">Uncharacterized protein</fullName>
    </submittedName>
</protein>
<dbReference type="Proteomes" id="UP000244754">
    <property type="component" value="Chromosome"/>
</dbReference>
<sequence length="253" mass="25125">MSRRTSSPGLVAAGLGWGLAAGLALGVALIAPAMPTEGGAAADAVDTEAAEAASERAEAANSLLAQGSEAMVEGVLEGRTVVIVRDKGVPDDVVDKQRWLLNIAGATSAGTITLTEKFTSQDAANELSAMIAQTLPAGAQLSVDNRSPGTHAGQALAAALDPASADEQDRAFLLDSLAVAGFIEYDPAEVGAADAAVLMTAPDAGSTFGAKLLEDVAAGYKEGGAHIAVSGVGAGTTPAETEAGRVATIFALR</sequence>
<dbReference type="InterPro" id="IPR021522">
    <property type="entry name" value="MctB"/>
</dbReference>
<dbReference type="OrthoDB" id="4350157at2"/>
<proteinExistence type="predicted"/>